<evidence type="ECO:0000313" key="2">
    <source>
        <dbReference type="EMBL" id="MET3584758.1"/>
    </source>
</evidence>
<evidence type="ECO:0000256" key="1">
    <source>
        <dbReference type="SAM" id="Phobius"/>
    </source>
</evidence>
<protein>
    <submittedName>
        <fullName evidence="2">Uncharacterized protein</fullName>
    </submittedName>
</protein>
<dbReference type="EMBL" id="JBEPLJ010000003">
    <property type="protein sequence ID" value="MET3584758.1"/>
    <property type="molecule type" value="Genomic_DNA"/>
</dbReference>
<reference evidence="2 3" key="1">
    <citation type="submission" date="2024-06" db="EMBL/GenBank/DDBJ databases">
        <title>Genomic Encyclopedia of Type Strains, Phase IV (KMG-IV): sequencing the most valuable type-strain genomes for metagenomic binning, comparative biology and taxonomic classification.</title>
        <authorList>
            <person name="Goeker M."/>
        </authorList>
    </citation>
    <scope>NUCLEOTIDE SEQUENCE [LARGE SCALE GENOMIC DNA]</scope>
    <source>
        <strain evidence="2 3">DSM 105042</strain>
    </source>
</reference>
<sequence>MNTVEKLQGIGYVVGAVIVALWFILPPPA</sequence>
<comment type="caution">
    <text evidence="2">The sequence shown here is derived from an EMBL/GenBank/DDBJ whole genome shotgun (WGS) entry which is preliminary data.</text>
</comment>
<keyword evidence="1" id="KW-0812">Transmembrane</keyword>
<gene>
    <name evidence="2" type="ORF">ABID21_000859</name>
</gene>
<keyword evidence="3" id="KW-1185">Reference proteome</keyword>
<organism evidence="2 3">
    <name type="scientific">Pseudorhizobium tarimense</name>
    <dbReference type="NCBI Taxonomy" id="1079109"/>
    <lineage>
        <taxon>Bacteria</taxon>
        <taxon>Pseudomonadati</taxon>
        <taxon>Pseudomonadota</taxon>
        <taxon>Alphaproteobacteria</taxon>
        <taxon>Hyphomicrobiales</taxon>
        <taxon>Rhizobiaceae</taxon>
        <taxon>Rhizobium/Agrobacterium group</taxon>
        <taxon>Pseudorhizobium</taxon>
    </lineage>
</organism>
<accession>A0ABV2H2J0</accession>
<keyword evidence="1" id="KW-1133">Transmembrane helix</keyword>
<dbReference type="Proteomes" id="UP001549031">
    <property type="component" value="Unassembled WGS sequence"/>
</dbReference>
<proteinExistence type="predicted"/>
<keyword evidence="1" id="KW-0472">Membrane</keyword>
<evidence type="ECO:0000313" key="3">
    <source>
        <dbReference type="Proteomes" id="UP001549031"/>
    </source>
</evidence>
<name>A0ABV2H2J0_9HYPH</name>
<feature type="transmembrane region" description="Helical" evidence="1">
    <location>
        <begin position="7"/>
        <end position="25"/>
    </location>
</feature>